<reference evidence="3 4" key="1">
    <citation type="submission" date="2014-04" db="EMBL/GenBank/DDBJ databases">
        <authorList>
            <person name="Sears C."/>
            <person name="Carroll K."/>
            <person name="Sack B.R."/>
            <person name="Qadri F."/>
            <person name="Myers L.L."/>
            <person name="Chung G.-T."/>
            <person name="Escheverria P."/>
            <person name="Fraser C.M."/>
            <person name="Sadzewicz L."/>
            <person name="Shefchek K.A."/>
            <person name="Tallon L."/>
            <person name="Das S.P."/>
            <person name="Daugherty S."/>
            <person name="Mongodin E.F."/>
        </authorList>
    </citation>
    <scope>NUCLEOTIDE SEQUENCE [LARGE SCALE GENOMIC DNA]</scope>
    <source>
        <strain evidence="3 4">3776 D15 i</strain>
    </source>
</reference>
<dbReference type="SUPFAM" id="SSF52540">
    <property type="entry name" value="P-loop containing nucleoside triphosphate hydrolases"/>
    <property type="match status" value="1"/>
</dbReference>
<evidence type="ECO:0000259" key="2">
    <source>
        <dbReference type="Pfam" id="PF13635"/>
    </source>
</evidence>
<dbReference type="AlphaFoldDB" id="A0AB34LBR2"/>
<accession>A0AB34LBR2</accession>
<feature type="domain" description="AAA" evidence="1">
    <location>
        <begin position="18"/>
        <end position="152"/>
    </location>
</feature>
<protein>
    <submittedName>
        <fullName evidence="3">Archaeal ATPase family protein</fullName>
    </submittedName>
</protein>
<evidence type="ECO:0000259" key="1">
    <source>
        <dbReference type="Pfam" id="PF13173"/>
    </source>
</evidence>
<proteinExistence type="predicted"/>
<dbReference type="InterPro" id="IPR027417">
    <property type="entry name" value="P-loop_NTPase"/>
</dbReference>
<gene>
    <name evidence="3" type="ORF">M091_0427</name>
</gene>
<dbReference type="Proteomes" id="UP000027850">
    <property type="component" value="Unassembled WGS sequence"/>
</dbReference>
<dbReference type="InterPro" id="IPR025420">
    <property type="entry name" value="DUF4143"/>
</dbReference>
<dbReference type="Pfam" id="PF13635">
    <property type="entry name" value="DUF4143"/>
    <property type="match status" value="1"/>
</dbReference>
<dbReference type="RefSeq" id="WP_036614300.1">
    <property type="nucleotide sequence ID" value="NZ_JNHK01000088.1"/>
</dbReference>
<dbReference type="Pfam" id="PF13173">
    <property type="entry name" value="AAA_14"/>
    <property type="match status" value="1"/>
</dbReference>
<sequence>MERTVLKELIEWKERADRKPLILNGARQVGKTWLLHEFARLEYKKEAYVVCRKNNLARQLFTQDFDVERILRGLRAMTSVDITPGDTLVILDEVQDIPEVLEALKYFKEEAPDYHIAVAGSLLGISLHENVSYPVGKVNVINLYPMSFEEFLMAKGEKEACKLLMSRDYGMMSLLHEKYVDLLRQYYYVGGMPEAVSKYVETGALREVRRIQQEILQGYDLDFSKHAPKEQVPRIRMVWNSVPSQLFKENKKFIYGALRKGARANDFELSIQWLVNAGLLYKVPRCAKPELPLAVYEDLSAFKLYMVDLGLMGAMVQTDPAQVLIKNDIFKEYKGGLTEQYVLQQMKSKGVSPIYYRTADNSRLELDFIIQRGAEMIPIEVKAEGNVRANSLMNLLDKVPSLHAERYSMLPYKEQGNLTNIPLYAV</sequence>
<dbReference type="InterPro" id="IPR041682">
    <property type="entry name" value="AAA_14"/>
</dbReference>
<evidence type="ECO:0000313" key="4">
    <source>
        <dbReference type="Proteomes" id="UP000027850"/>
    </source>
</evidence>
<evidence type="ECO:0000313" key="3">
    <source>
        <dbReference type="EMBL" id="KDS37463.1"/>
    </source>
</evidence>
<organism evidence="3 4">
    <name type="scientific">Parabacteroides distasonis str. 3776 D15 i</name>
    <dbReference type="NCBI Taxonomy" id="1339342"/>
    <lineage>
        <taxon>Bacteria</taxon>
        <taxon>Pseudomonadati</taxon>
        <taxon>Bacteroidota</taxon>
        <taxon>Bacteroidia</taxon>
        <taxon>Bacteroidales</taxon>
        <taxon>Tannerellaceae</taxon>
        <taxon>Parabacteroides</taxon>
    </lineage>
</organism>
<name>A0AB34LBR2_PARDI</name>
<dbReference type="PANTHER" id="PTHR33295">
    <property type="entry name" value="ATPASE"/>
    <property type="match status" value="1"/>
</dbReference>
<feature type="domain" description="DUF4143" evidence="2">
    <location>
        <begin position="222"/>
        <end position="383"/>
    </location>
</feature>
<dbReference type="EMBL" id="JNHK01000088">
    <property type="protein sequence ID" value="KDS37463.1"/>
    <property type="molecule type" value="Genomic_DNA"/>
</dbReference>
<dbReference type="PANTHER" id="PTHR33295:SF7">
    <property type="entry name" value="ATPASE"/>
    <property type="match status" value="1"/>
</dbReference>
<comment type="caution">
    <text evidence="3">The sequence shown here is derived from an EMBL/GenBank/DDBJ whole genome shotgun (WGS) entry which is preliminary data.</text>
</comment>